<name>A0A0L7KZE4_OPEBR</name>
<feature type="signal peptide" evidence="1">
    <location>
        <begin position="1"/>
        <end position="24"/>
    </location>
</feature>
<dbReference type="Proteomes" id="UP000037510">
    <property type="component" value="Unassembled WGS sequence"/>
</dbReference>
<protein>
    <submittedName>
        <fullName evidence="2">Putative dipeptidyl peptidase IV</fullName>
    </submittedName>
</protein>
<proteinExistence type="predicted"/>
<organism evidence="2 3">
    <name type="scientific">Operophtera brumata</name>
    <name type="common">Winter moth</name>
    <name type="synonym">Phalaena brumata</name>
    <dbReference type="NCBI Taxonomy" id="104452"/>
    <lineage>
        <taxon>Eukaryota</taxon>
        <taxon>Metazoa</taxon>
        <taxon>Ecdysozoa</taxon>
        <taxon>Arthropoda</taxon>
        <taxon>Hexapoda</taxon>
        <taxon>Insecta</taxon>
        <taxon>Pterygota</taxon>
        <taxon>Neoptera</taxon>
        <taxon>Endopterygota</taxon>
        <taxon>Lepidoptera</taxon>
        <taxon>Glossata</taxon>
        <taxon>Ditrysia</taxon>
        <taxon>Geometroidea</taxon>
        <taxon>Geometridae</taxon>
        <taxon>Larentiinae</taxon>
        <taxon>Operophtera</taxon>
    </lineage>
</organism>
<keyword evidence="3" id="KW-1185">Reference proteome</keyword>
<feature type="chain" id="PRO_5005572997" evidence="1">
    <location>
        <begin position="25"/>
        <end position="98"/>
    </location>
</feature>
<dbReference type="EMBL" id="JTDY01004081">
    <property type="protein sequence ID" value="KOB68628.1"/>
    <property type="molecule type" value="Genomic_DNA"/>
</dbReference>
<accession>A0A0L7KZE4</accession>
<evidence type="ECO:0000313" key="2">
    <source>
        <dbReference type="EMBL" id="KOB68628.1"/>
    </source>
</evidence>
<reference evidence="2 3" key="1">
    <citation type="journal article" date="2015" name="Genome Biol. Evol.">
        <title>The genome of winter moth (Operophtera brumata) provides a genomic perspective on sexual dimorphism and phenology.</title>
        <authorList>
            <person name="Derks M.F."/>
            <person name="Smit S."/>
            <person name="Salis L."/>
            <person name="Schijlen E."/>
            <person name="Bossers A."/>
            <person name="Mateman C."/>
            <person name="Pijl A.S."/>
            <person name="de Ridder D."/>
            <person name="Groenen M.A."/>
            <person name="Visser M.E."/>
            <person name="Megens H.J."/>
        </authorList>
    </citation>
    <scope>NUCLEOTIDE SEQUENCE [LARGE SCALE GENOMIC DNA]</scope>
    <source>
        <strain evidence="2">WM2013NL</strain>
        <tissue evidence="2">Head and thorax</tissue>
    </source>
</reference>
<gene>
    <name evidence="2" type="ORF">OBRU01_17910</name>
</gene>
<keyword evidence="1" id="KW-0732">Signal</keyword>
<comment type="caution">
    <text evidence="2">The sequence shown here is derived from an EMBL/GenBank/DDBJ whole genome shotgun (WGS) entry which is preliminary data.</text>
</comment>
<sequence>MLRAIVRLGLVLLVMNQLSTPCAALRSKSYGKYDSGYNNPSNPKTLAGTSSGLPAQNTTRRGLGMALYYFSVCYPMCQGYSPSNRYDKMPKMALPTMA</sequence>
<evidence type="ECO:0000313" key="3">
    <source>
        <dbReference type="Proteomes" id="UP000037510"/>
    </source>
</evidence>
<evidence type="ECO:0000256" key="1">
    <source>
        <dbReference type="SAM" id="SignalP"/>
    </source>
</evidence>
<dbReference type="AlphaFoldDB" id="A0A0L7KZE4"/>